<keyword evidence="1" id="KW-0812">Transmembrane</keyword>
<organism evidence="2 3">
    <name type="scientific">Linderina pennispora</name>
    <dbReference type="NCBI Taxonomy" id="61395"/>
    <lineage>
        <taxon>Eukaryota</taxon>
        <taxon>Fungi</taxon>
        <taxon>Fungi incertae sedis</taxon>
        <taxon>Zoopagomycota</taxon>
        <taxon>Kickxellomycotina</taxon>
        <taxon>Kickxellomycetes</taxon>
        <taxon>Kickxellales</taxon>
        <taxon>Kickxellaceae</taxon>
        <taxon>Linderina</taxon>
    </lineage>
</organism>
<sequence>MTVLVPAMMRLVRSGRRKNYWTMSHVIAKGEAVASNTVFANLTNPSCPFRRPCYASCRAFSYHDSSCRPFPCFLCEVADEMGSSVASSGEFSTESLSRISEAISDLAKNIRGGFSINRDICVFAGTFSLVVGKLTDFLVLSLLAMALVVFLAMLFVALAMLFTALAMFLLRGGRGRSILSLSHREDHH</sequence>
<dbReference type="Proteomes" id="UP000193922">
    <property type="component" value="Unassembled WGS sequence"/>
</dbReference>
<dbReference type="RefSeq" id="XP_040745996.1">
    <property type="nucleotide sequence ID" value="XM_040892094.1"/>
</dbReference>
<feature type="transmembrane region" description="Helical" evidence="1">
    <location>
        <begin position="137"/>
        <end position="170"/>
    </location>
</feature>
<keyword evidence="3" id="KW-1185">Reference proteome</keyword>
<reference evidence="2 3" key="1">
    <citation type="submission" date="2016-07" db="EMBL/GenBank/DDBJ databases">
        <title>Pervasive Adenine N6-methylation of Active Genes in Fungi.</title>
        <authorList>
            <consortium name="DOE Joint Genome Institute"/>
            <person name="Mondo S.J."/>
            <person name="Dannebaum R.O."/>
            <person name="Kuo R.C."/>
            <person name="Labutti K."/>
            <person name="Haridas S."/>
            <person name="Kuo A."/>
            <person name="Salamov A."/>
            <person name="Ahrendt S.R."/>
            <person name="Lipzen A."/>
            <person name="Sullivan W."/>
            <person name="Andreopoulos W.B."/>
            <person name="Clum A."/>
            <person name="Lindquist E."/>
            <person name="Daum C."/>
            <person name="Ramamoorthy G.K."/>
            <person name="Gryganskyi A."/>
            <person name="Culley D."/>
            <person name="Magnuson J.K."/>
            <person name="James T.Y."/>
            <person name="O'Malley M.A."/>
            <person name="Stajich J.E."/>
            <person name="Spatafora J.W."/>
            <person name="Visel A."/>
            <person name="Grigoriev I.V."/>
        </authorList>
    </citation>
    <scope>NUCLEOTIDE SEQUENCE [LARGE SCALE GENOMIC DNA]</scope>
    <source>
        <strain evidence="2 3">ATCC 12442</strain>
    </source>
</reference>
<evidence type="ECO:0000313" key="2">
    <source>
        <dbReference type="EMBL" id="ORX72656.1"/>
    </source>
</evidence>
<dbReference type="GeneID" id="63808742"/>
<name>A0A1Y1WHE8_9FUNG</name>
<keyword evidence="1" id="KW-0472">Membrane</keyword>
<evidence type="ECO:0000313" key="3">
    <source>
        <dbReference type="Proteomes" id="UP000193922"/>
    </source>
</evidence>
<dbReference type="EMBL" id="MCFD01000002">
    <property type="protein sequence ID" value="ORX72656.1"/>
    <property type="molecule type" value="Genomic_DNA"/>
</dbReference>
<accession>A0A1Y1WHE8</accession>
<gene>
    <name evidence="2" type="ORF">DL89DRAFT_80731</name>
</gene>
<dbReference type="AlphaFoldDB" id="A0A1Y1WHE8"/>
<comment type="caution">
    <text evidence="2">The sequence shown here is derived from an EMBL/GenBank/DDBJ whole genome shotgun (WGS) entry which is preliminary data.</text>
</comment>
<evidence type="ECO:0000256" key="1">
    <source>
        <dbReference type="SAM" id="Phobius"/>
    </source>
</evidence>
<protein>
    <submittedName>
        <fullName evidence="2">Uncharacterized protein</fullName>
    </submittedName>
</protein>
<keyword evidence="1" id="KW-1133">Transmembrane helix</keyword>
<proteinExistence type="predicted"/>